<dbReference type="PANTHER" id="PTHR34296:SF2">
    <property type="entry name" value="ABC TRANSPORTER GUANOSINE-BINDING PROTEIN NUPN"/>
    <property type="match status" value="1"/>
</dbReference>
<name>A0A5R8QCK2_9FIRM</name>
<comment type="similarity">
    <text evidence="2">Belongs to the BMP lipoprotein family.</text>
</comment>
<sequence length="348" mass="36238">MKKLFALLSTALAVTVLLAGCSGGGTTTDGLNVGMVTDTGGVNDKSFNQGTYEGIERFIEANGGKASYIESKSENDFIPNLNAMAAKNDVVVASGFLFEEALKDATAKNPDTKFVGIDVAIDGVSNLNSIVFAEEEAGYLAGVTAALTTKTGKIGYIGGMEVPAVQKFGWGFVAGAYAVNPDIQITYEYSGSFTDTALGKTKASAMFQSGIDIIFAAAGGTGVGVINEGKERAEAGENVWVIGVDRDQYEDGVYGSEGKSVILTSAVKKVDVASETALNDIKADKFQGGVVTRLTIADDAVGLPAENPNVPADTMTKVNEYVEKVKSGEVKVPGTIEEVKVFKVNGTL</sequence>
<dbReference type="Proteomes" id="UP000306912">
    <property type="component" value="Unassembled WGS sequence"/>
</dbReference>
<keyword evidence="6" id="KW-0449">Lipoprotein</keyword>
<accession>A0A5R8QCK2</accession>
<feature type="signal peptide" evidence="7">
    <location>
        <begin position="1"/>
        <end position="19"/>
    </location>
</feature>
<dbReference type="FunCoup" id="A0A5R8QCK2">
    <property type="interactions" value="106"/>
</dbReference>
<evidence type="ECO:0000256" key="7">
    <source>
        <dbReference type="SAM" id="SignalP"/>
    </source>
</evidence>
<dbReference type="OrthoDB" id="9784230at2"/>
<keyword evidence="5" id="KW-0472">Membrane</keyword>
<keyword evidence="3" id="KW-1003">Cell membrane</keyword>
<dbReference type="AlphaFoldDB" id="A0A5R8QCK2"/>
<protein>
    <submittedName>
        <fullName evidence="9">BMP family ABC transporter substrate-binding protein</fullName>
    </submittedName>
</protein>
<evidence type="ECO:0000256" key="1">
    <source>
        <dbReference type="ARBA" id="ARBA00004193"/>
    </source>
</evidence>
<dbReference type="InterPro" id="IPR050957">
    <property type="entry name" value="BMP_lipoprotein"/>
</dbReference>
<dbReference type="GO" id="GO:0005886">
    <property type="term" value="C:plasma membrane"/>
    <property type="evidence" value="ECO:0007669"/>
    <property type="project" value="UniProtKB-SubCell"/>
</dbReference>
<dbReference type="CDD" id="cd06354">
    <property type="entry name" value="PBP1_PrnA-like"/>
    <property type="match status" value="1"/>
</dbReference>
<evidence type="ECO:0000256" key="6">
    <source>
        <dbReference type="ARBA" id="ARBA00023288"/>
    </source>
</evidence>
<evidence type="ECO:0000313" key="9">
    <source>
        <dbReference type="EMBL" id="TLG74232.1"/>
    </source>
</evidence>
<evidence type="ECO:0000256" key="5">
    <source>
        <dbReference type="ARBA" id="ARBA00023136"/>
    </source>
</evidence>
<dbReference type="RefSeq" id="WP_138190784.1">
    <property type="nucleotide sequence ID" value="NZ_VBWP01000004.1"/>
</dbReference>
<dbReference type="InterPro" id="IPR003760">
    <property type="entry name" value="PnrA-like"/>
</dbReference>
<dbReference type="InterPro" id="IPR028082">
    <property type="entry name" value="Peripla_BP_I"/>
</dbReference>
<dbReference type="PROSITE" id="PS51257">
    <property type="entry name" value="PROKAR_LIPOPROTEIN"/>
    <property type="match status" value="1"/>
</dbReference>
<organism evidence="9 10">
    <name type="scientific">Culicoidibacter larvae</name>
    <dbReference type="NCBI Taxonomy" id="2579976"/>
    <lineage>
        <taxon>Bacteria</taxon>
        <taxon>Bacillati</taxon>
        <taxon>Bacillota</taxon>
        <taxon>Culicoidibacteria</taxon>
        <taxon>Culicoidibacterales</taxon>
        <taxon>Culicoidibacteraceae</taxon>
        <taxon>Culicoidibacter</taxon>
    </lineage>
</organism>
<feature type="domain" description="ABC transporter substrate-binding protein PnrA-like" evidence="8">
    <location>
        <begin position="33"/>
        <end position="334"/>
    </location>
</feature>
<evidence type="ECO:0000256" key="4">
    <source>
        <dbReference type="ARBA" id="ARBA00022729"/>
    </source>
</evidence>
<dbReference type="InParanoid" id="A0A5R8QCK2"/>
<dbReference type="PANTHER" id="PTHR34296">
    <property type="entry name" value="TRANSCRIPTIONAL ACTIVATOR PROTEIN MED"/>
    <property type="match status" value="1"/>
</dbReference>
<feature type="chain" id="PRO_5039455589" evidence="7">
    <location>
        <begin position="20"/>
        <end position="348"/>
    </location>
</feature>
<dbReference type="Gene3D" id="3.40.50.2300">
    <property type="match status" value="2"/>
</dbReference>
<keyword evidence="10" id="KW-1185">Reference proteome</keyword>
<proteinExistence type="inferred from homology"/>
<gene>
    <name evidence="9" type="ORF">FEZ08_05875</name>
</gene>
<evidence type="ECO:0000256" key="2">
    <source>
        <dbReference type="ARBA" id="ARBA00008610"/>
    </source>
</evidence>
<comment type="subcellular location">
    <subcellularLocation>
        <location evidence="1">Cell membrane</location>
        <topology evidence="1">Lipid-anchor</topology>
    </subcellularLocation>
</comment>
<dbReference type="EMBL" id="VBWP01000004">
    <property type="protein sequence ID" value="TLG74232.1"/>
    <property type="molecule type" value="Genomic_DNA"/>
</dbReference>
<keyword evidence="4 7" id="KW-0732">Signal</keyword>
<evidence type="ECO:0000313" key="10">
    <source>
        <dbReference type="Proteomes" id="UP000306912"/>
    </source>
</evidence>
<dbReference type="Pfam" id="PF02608">
    <property type="entry name" value="Bmp"/>
    <property type="match status" value="1"/>
</dbReference>
<dbReference type="SUPFAM" id="SSF53822">
    <property type="entry name" value="Periplasmic binding protein-like I"/>
    <property type="match status" value="1"/>
</dbReference>
<evidence type="ECO:0000259" key="8">
    <source>
        <dbReference type="Pfam" id="PF02608"/>
    </source>
</evidence>
<reference evidence="9 10" key="1">
    <citation type="submission" date="2019-05" db="EMBL/GenBank/DDBJ databases">
        <title>Culicoidintestinum kansasii gen. nov., sp. nov. from the gastrointestinal tract of the biting midge, Culicoides sonorensis.</title>
        <authorList>
            <person name="Neupane S."/>
            <person name="Ghosh A."/>
            <person name="Gunther S."/>
            <person name="Martin K."/>
            <person name="Zurek L."/>
        </authorList>
    </citation>
    <scope>NUCLEOTIDE SEQUENCE [LARGE SCALE GENOMIC DNA]</scope>
    <source>
        <strain evidence="9 10">CS-1</strain>
    </source>
</reference>
<evidence type="ECO:0000256" key="3">
    <source>
        <dbReference type="ARBA" id="ARBA00022475"/>
    </source>
</evidence>
<comment type="caution">
    <text evidence="9">The sequence shown here is derived from an EMBL/GenBank/DDBJ whole genome shotgun (WGS) entry which is preliminary data.</text>
</comment>